<keyword evidence="1 3" id="KW-0489">Methyltransferase</keyword>
<dbReference type="GO" id="GO:0008168">
    <property type="term" value="F:methyltransferase activity"/>
    <property type="evidence" value="ECO:0007669"/>
    <property type="project" value="UniProtKB-KW"/>
</dbReference>
<dbReference type="PANTHER" id="PTHR12049">
    <property type="entry name" value="PROTEIN ARGININE METHYLTRANSFERASE NDUFAF7, MITOCHONDRIAL"/>
    <property type="match status" value="1"/>
</dbReference>
<evidence type="ECO:0000256" key="1">
    <source>
        <dbReference type="ARBA" id="ARBA00022603"/>
    </source>
</evidence>
<sequence length="326" mass="34074">MERLDAFMARATAAYYATRDPFGAAGDFITAPEISQAFGECLGLWCAVVWEQMGRPDPVILAELGPGRGTLMADALRAIAEVAPAFRAALRPHLVEASPRLREAQRARLGADVIWHQEIASLPTGPALILANEFFDALPVRQFVRRGDAWAERFVADGAFLEHPALDAPPLPGAASEGAVQEVSEMSRAVVATLAARPGTALLILDYGPAAGGFGDTLQAMQTHAAADPLAEPGSRDITAHVDFAALAAAAREAGATAHGPLPQGLFLQRLGLATRAAALARARPSQAAAQLSAAQRLLAPEAMGRLFKALAVCDAALPIPPGFES</sequence>
<dbReference type="Proteomes" id="UP001196870">
    <property type="component" value="Unassembled WGS sequence"/>
</dbReference>
<keyword evidence="4" id="KW-1185">Reference proteome</keyword>
<dbReference type="RefSeq" id="WP_211855073.1">
    <property type="nucleotide sequence ID" value="NZ_JAAGBB010000032.1"/>
</dbReference>
<comment type="caution">
    <text evidence="3">The sequence shown here is derived from an EMBL/GenBank/DDBJ whole genome shotgun (WGS) entry which is preliminary data.</text>
</comment>
<reference evidence="4" key="1">
    <citation type="journal article" date="2021" name="Syst. Appl. Microbiol.">
        <title>Roseomonas hellenica sp. nov., isolated from roots of wild-growing Alkanna tinctoria.</title>
        <authorList>
            <person name="Rat A."/>
            <person name="Naranjo H.D."/>
            <person name="Lebbe L."/>
            <person name="Cnockaert M."/>
            <person name="Krigas N."/>
            <person name="Grigoriadou K."/>
            <person name="Maloupa E."/>
            <person name="Willems A."/>
        </authorList>
    </citation>
    <scope>NUCLEOTIDE SEQUENCE [LARGE SCALE GENOMIC DNA]</scope>
    <source>
        <strain evidence="4">LMG 31523</strain>
    </source>
</reference>
<dbReference type="InterPro" id="IPR003788">
    <property type="entry name" value="NDUFAF7"/>
</dbReference>
<organism evidence="3 4">
    <name type="scientific">Plastoroseomonas hellenica</name>
    <dbReference type="NCBI Taxonomy" id="2687306"/>
    <lineage>
        <taxon>Bacteria</taxon>
        <taxon>Pseudomonadati</taxon>
        <taxon>Pseudomonadota</taxon>
        <taxon>Alphaproteobacteria</taxon>
        <taxon>Acetobacterales</taxon>
        <taxon>Acetobacteraceae</taxon>
        <taxon>Plastoroseomonas</taxon>
    </lineage>
</organism>
<dbReference type="SUPFAM" id="SSF53335">
    <property type="entry name" value="S-adenosyl-L-methionine-dependent methyltransferases"/>
    <property type="match status" value="1"/>
</dbReference>
<dbReference type="Gene3D" id="3.40.50.12710">
    <property type="match status" value="1"/>
</dbReference>
<proteinExistence type="predicted"/>
<accession>A0ABS5F407</accession>
<dbReference type="InterPro" id="IPR038375">
    <property type="entry name" value="NDUFAF7_sf"/>
</dbReference>
<dbReference type="GO" id="GO:0032259">
    <property type="term" value="P:methylation"/>
    <property type="evidence" value="ECO:0007669"/>
    <property type="project" value="UniProtKB-KW"/>
</dbReference>
<evidence type="ECO:0000256" key="2">
    <source>
        <dbReference type="ARBA" id="ARBA00022679"/>
    </source>
</evidence>
<dbReference type="Pfam" id="PF02636">
    <property type="entry name" value="Methyltransf_28"/>
    <property type="match status" value="1"/>
</dbReference>
<evidence type="ECO:0000313" key="4">
    <source>
        <dbReference type="Proteomes" id="UP001196870"/>
    </source>
</evidence>
<name>A0ABS5F407_9PROT</name>
<gene>
    <name evidence="3" type="ORF">GXW71_23250</name>
</gene>
<dbReference type="InterPro" id="IPR029063">
    <property type="entry name" value="SAM-dependent_MTases_sf"/>
</dbReference>
<keyword evidence="2" id="KW-0808">Transferase</keyword>
<protein>
    <submittedName>
        <fullName evidence="3">Class I SAM-dependent methyltransferase</fullName>
    </submittedName>
</protein>
<dbReference type="EMBL" id="JAAGBB010000032">
    <property type="protein sequence ID" value="MBR0667294.1"/>
    <property type="molecule type" value="Genomic_DNA"/>
</dbReference>
<evidence type="ECO:0000313" key="3">
    <source>
        <dbReference type="EMBL" id="MBR0667294.1"/>
    </source>
</evidence>
<dbReference type="PANTHER" id="PTHR12049:SF7">
    <property type="entry name" value="PROTEIN ARGININE METHYLTRANSFERASE NDUFAF7, MITOCHONDRIAL"/>
    <property type="match status" value="1"/>
</dbReference>